<dbReference type="Proteomes" id="UP001589776">
    <property type="component" value="Unassembled WGS sequence"/>
</dbReference>
<evidence type="ECO:0000259" key="1">
    <source>
        <dbReference type="PROSITE" id="PS50801"/>
    </source>
</evidence>
<dbReference type="CDD" id="cd07041">
    <property type="entry name" value="STAS_RsbR_RsbS_like"/>
    <property type="match status" value="1"/>
</dbReference>
<dbReference type="PROSITE" id="PS50801">
    <property type="entry name" value="STAS"/>
    <property type="match status" value="1"/>
</dbReference>
<name>A0ABV6DPN4_9BACL</name>
<evidence type="ECO:0000313" key="3">
    <source>
        <dbReference type="Proteomes" id="UP001589776"/>
    </source>
</evidence>
<dbReference type="InterPro" id="IPR002645">
    <property type="entry name" value="STAS_dom"/>
</dbReference>
<sequence length="122" mass="13281">MQIPIIKIGNVLLVTLHPDITDDQAVALKQEILVRIQKLECSGLLIDIGVVDLIDSYMGRVLNEIVEMARLLGASSVISGMSPQVAIAMVEFGLTFRDVRTALTVEKGLEWFAESSKTGAKL</sequence>
<comment type="caution">
    <text evidence="2">The sequence shown here is derived from an EMBL/GenBank/DDBJ whole genome shotgun (WGS) entry which is preliminary data.</text>
</comment>
<dbReference type="SUPFAM" id="SSF52091">
    <property type="entry name" value="SpoIIaa-like"/>
    <property type="match status" value="1"/>
</dbReference>
<accession>A0ABV6DPN4</accession>
<dbReference type="Pfam" id="PF01740">
    <property type="entry name" value="STAS"/>
    <property type="match status" value="1"/>
</dbReference>
<dbReference type="Gene3D" id="3.30.750.24">
    <property type="entry name" value="STAS domain"/>
    <property type="match status" value="1"/>
</dbReference>
<dbReference type="PANTHER" id="PTHR33745">
    <property type="entry name" value="RSBT ANTAGONIST PROTEIN RSBS-RELATED"/>
    <property type="match status" value="1"/>
</dbReference>
<dbReference type="InterPro" id="IPR036513">
    <property type="entry name" value="STAS_dom_sf"/>
</dbReference>
<reference evidence="2 3" key="1">
    <citation type="submission" date="2024-09" db="EMBL/GenBank/DDBJ databases">
        <authorList>
            <person name="Sun Q."/>
            <person name="Mori K."/>
        </authorList>
    </citation>
    <scope>NUCLEOTIDE SEQUENCE [LARGE SCALE GENOMIC DNA]</scope>
    <source>
        <strain evidence="2 3">CCM 7759</strain>
    </source>
</reference>
<proteinExistence type="predicted"/>
<dbReference type="RefSeq" id="WP_377471911.1">
    <property type="nucleotide sequence ID" value="NZ_JBHLWN010000074.1"/>
</dbReference>
<dbReference type="PANTHER" id="PTHR33745:SF1">
    <property type="entry name" value="RSBT ANTAGONIST PROTEIN RSBS"/>
    <property type="match status" value="1"/>
</dbReference>
<protein>
    <submittedName>
        <fullName evidence="2">STAS domain-containing protein</fullName>
    </submittedName>
</protein>
<gene>
    <name evidence="2" type="ORF">ACFFK0_19045</name>
</gene>
<dbReference type="InterPro" id="IPR051932">
    <property type="entry name" value="Bact_StressResp_Reg"/>
</dbReference>
<keyword evidence="3" id="KW-1185">Reference proteome</keyword>
<evidence type="ECO:0000313" key="2">
    <source>
        <dbReference type="EMBL" id="MFC0214533.1"/>
    </source>
</evidence>
<organism evidence="2 3">
    <name type="scientific">Paenibacillus chartarius</name>
    <dbReference type="NCBI Taxonomy" id="747481"/>
    <lineage>
        <taxon>Bacteria</taxon>
        <taxon>Bacillati</taxon>
        <taxon>Bacillota</taxon>
        <taxon>Bacilli</taxon>
        <taxon>Bacillales</taxon>
        <taxon>Paenibacillaceae</taxon>
        <taxon>Paenibacillus</taxon>
    </lineage>
</organism>
<feature type="domain" description="STAS" evidence="1">
    <location>
        <begin position="1"/>
        <end position="112"/>
    </location>
</feature>
<dbReference type="EMBL" id="JBHLWN010000074">
    <property type="protein sequence ID" value="MFC0214533.1"/>
    <property type="molecule type" value="Genomic_DNA"/>
</dbReference>